<keyword evidence="2" id="KW-1185">Reference proteome</keyword>
<accession>A0A5B6VZ13</accession>
<dbReference type="AlphaFoldDB" id="A0A5B6VZ13"/>
<proteinExistence type="predicted"/>
<dbReference type="PANTHER" id="PTHR37722">
    <property type="entry name" value="OS01G0167700 PROTEIN"/>
    <property type="match status" value="1"/>
</dbReference>
<sequence length="361" mass="41952">MENILSEGHYFFRDFPAAQSLLLQWENGDKSSGSLEWENRVRQSFRLQSTNRDGFQKNCLEFYLYEPRKDKVAKGQRLGSAVVNLSDYGTIRETISIRTPINLKKSLRNIEQPVLYLNIQPFDKVSYLDDGFPHEREDDISWKYWPHKIDGNSGDFLDYENGEMPDNAFEGHHMLRKRLAINSEYFLVLRDRRQISLQLLLCYWFFAAYANFEHKSLYGVNLCLLRIWSALFHLLRIFCGGNLQILGMIVGSSYFQEGGVKCESVVAIFLSWYYSLLDVSMMRIVIKNVFYPPLILSRFPQSSLSPKHLSSKVGHDLTTLIGERYNPIQTNYDIRDLPAQLGWPFFETEDAKDSLSLLSEG</sequence>
<dbReference type="OrthoDB" id="20172at2759"/>
<gene>
    <name evidence="1" type="ORF">EPI10_024824</name>
</gene>
<dbReference type="Proteomes" id="UP000325315">
    <property type="component" value="Unassembled WGS sequence"/>
</dbReference>
<protein>
    <submittedName>
        <fullName evidence="1">NT-C2 domain-containing protein</fullName>
    </submittedName>
</protein>
<evidence type="ECO:0000313" key="2">
    <source>
        <dbReference type="Proteomes" id="UP000325315"/>
    </source>
</evidence>
<dbReference type="PANTHER" id="PTHR37722:SF2">
    <property type="entry name" value="OS01G0167700 PROTEIN"/>
    <property type="match status" value="1"/>
</dbReference>
<name>A0A5B6VZ13_9ROSI</name>
<evidence type="ECO:0000313" key="1">
    <source>
        <dbReference type="EMBL" id="KAA3474550.1"/>
    </source>
</evidence>
<reference evidence="2" key="1">
    <citation type="journal article" date="2019" name="Plant Biotechnol. J.">
        <title>Genome sequencing of the Australian wild diploid species Gossypium australe highlights disease resistance and delayed gland morphogenesis.</title>
        <authorList>
            <person name="Cai Y."/>
            <person name="Cai X."/>
            <person name="Wang Q."/>
            <person name="Wang P."/>
            <person name="Zhang Y."/>
            <person name="Cai C."/>
            <person name="Xu Y."/>
            <person name="Wang K."/>
            <person name="Zhou Z."/>
            <person name="Wang C."/>
            <person name="Geng S."/>
            <person name="Li B."/>
            <person name="Dong Q."/>
            <person name="Hou Y."/>
            <person name="Wang H."/>
            <person name="Ai P."/>
            <person name="Liu Z."/>
            <person name="Yi F."/>
            <person name="Sun M."/>
            <person name="An G."/>
            <person name="Cheng J."/>
            <person name="Zhang Y."/>
            <person name="Shi Q."/>
            <person name="Xie Y."/>
            <person name="Shi X."/>
            <person name="Chang Y."/>
            <person name="Huang F."/>
            <person name="Chen Y."/>
            <person name="Hong S."/>
            <person name="Mi L."/>
            <person name="Sun Q."/>
            <person name="Zhang L."/>
            <person name="Zhou B."/>
            <person name="Peng R."/>
            <person name="Zhang X."/>
            <person name="Liu F."/>
        </authorList>
    </citation>
    <scope>NUCLEOTIDE SEQUENCE [LARGE SCALE GENOMIC DNA]</scope>
    <source>
        <strain evidence="2">cv. PA1801</strain>
    </source>
</reference>
<comment type="caution">
    <text evidence="1">The sequence shown here is derived from an EMBL/GenBank/DDBJ whole genome shotgun (WGS) entry which is preliminary data.</text>
</comment>
<dbReference type="EMBL" id="SMMG02000005">
    <property type="protein sequence ID" value="KAA3474550.1"/>
    <property type="molecule type" value="Genomic_DNA"/>
</dbReference>
<organism evidence="1 2">
    <name type="scientific">Gossypium australe</name>
    <dbReference type="NCBI Taxonomy" id="47621"/>
    <lineage>
        <taxon>Eukaryota</taxon>
        <taxon>Viridiplantae</taxon>
        <taxon>Streptophyta</taxon>
        <taxon>Embryophyta</taxon>
        <taxon>Tracheophyta</taxon>
        <taxon>Spermatophyta</taxon>
        <taxon>Magnoliopsida</taxon>
        <taxon>eudicotyledons</taxon>
        <taxon>Gunneridae</taxon>
        <taxon>Pentapetalae</taxon>
        <taxon>rosids</taxon>
        <taxon>malvids</taxon>
        <taxon>Malvales</taxon>
        <taxon>Malvaceae</taxon>
        <taxon>Malvoideae</taxon>
        <taxon>Gossypium</taxon>
    </lineage>
</organism>